<keyword evidence="2" id="KW-0143">Chaperone</keyword>
<dbReference type="EMBL" id="PYWC01000156">
    <property type="protein sequence ID" value="PWW71638.1"/>
    <property type="molecule type" value="Genomic_DNA"/>
</dbReference>
<dbReference type="AlphaFoldDB" id="A0A317SBP5"/>
<dbReference type="Proteomes" id="UP000246991">
    <property type="component" value="Unassembled WGS sequence"/>
</dbReference>
<dbReference type="GO" id="GO:0006457">
    <property type="term" value="P:protein folding"/>
    <property type="evidence" value="ECO:0007669"/>
    <property type="project" value="InterPro"/>
</dbReference>
<evidence type="ECO:0000256" key="1">
    <source>
        <dbReference type="ARBA" id="ARBA00008045"/>
    </source>
</evidence>
<evidence type="ECO:0000313" key="4">
    <source>
        <dbReference type="EMBL" id="PWW71638.1"/>
    </source>
</evidence>
<dbReference type="STRING" id="42249.A0A317SBP5"/>
<proteinExistence type="inferred from homology"/>
<dbReference type="InterPro" id="IPR009053">
    <property type="entry name" value="Prefoldin"/>
</dbReference>
<dbReference type="GO" id="GO:0051082">
    <property type="term" value="F:unfolded protein binding"/>
    <property type="evidence" value="ECO:0007669"/>
    <property type="project" value="InterPro"/>
</dbReference>
<gene>
    <name evidence="4" type="ORF">C7212DRAFT_287822</name>
</gene>
<comment type="similarity">
    <text evidence="1">Belongs to the prefoldin subunit beta family.</text>
</comment>
<accession>A0A317SBP5</accession>
<keyword evidence="5" id="KW-1185">Reference proteome</keyword>
<feature type="coiled-coil region" evidence="3">
    <location>
        <begin position="6"/>
        <end position="43"/>
    </location>
</feature>
<evidence type="ECO:0000256" key="3">
    <source>
        <dbReference type="SAM" id="Coils"/>
    </source>
</evidence>
<dbReference type="OrthoDB" id="248120at2759"/>
<dbReference type="PANTHER" id="PTHR21431:SF0">
    <property type="entry name" value="PREFOLDIN SUBUNIT 6"/>
    <property type="match status" value="1"/>
</dbReference>
<name>A0A317SBP5_9PEZI</name>
<dbReference type="GO" id="GO:0005737">
    <property type="term" value="C:cytoplasm"/>
    <property type="evidence" value="ECO:0007669"/>
    <property type="project" value="TreeGrafter"/>
</dbReference>
<comment type="caution">
    <text evidence="4">The sequence shown here is derived from an EMBL/GenBank/DDBJ whole genome shotgun (WGS) entry which is preliminary data.</text>
</comment>
<protein>
    <submittedName>
        <fullName evidence="4">Prefoldin beta-like protein</fullName>
    </submittedName>
</protein>
<sequence>MAAKMLQNLTEEFKALSKDMSSIVEARQKLDSQLHENESVQKEFASLADDAKIYKLIGPVLVKQDKSEAVMNVDKRLEFINSEISARIEKQISDIQGKQERKKMEIIQIQTQLQQDAQAHVGA</sequence>
<dbReference type="SUPFAM" id="SSF46579">
    <property type="entry name" value="Prefoldin"/>
    <property type="match status" value="1"/>
</dbReference>
<dbReference type="FunFam" id="1.10.287.370:FF:000003">
    <property type="entry name" value="Prefoldin subunit 6"/>
    <property type="match status" value="1"/>
</dbReference>
<dbReference type="Gene3D" id="1.10.287.370">
    <property type="match status" value="1"/>
</dbReference>
<evidence type="ECO:0000313" key="5">
    <source>
        <dbReference type="Proteomes" id="UP000246991"/>
    </source>
</evidence>
<dbReference type="GO" id="GO:0051131">
    <property type="term" value="P:chaperone-mediated protein complex assembly"/>
    <property type="evidence" value="ECO:0007669"/>
    <property type="project" value="TreeGrafter"/>
</dbReference>
<reference evidence="4 5" key="1">
    <citation type="submission" date="2018-03" db="EMBL/GenBank/DDBJ databases">
        <title>Genomes of Pezizomycetes fungi and the evolution of truffles.</title>
        <authorList>
            <person name="Murat C."/>
            <person name="Payen T."/>
            <person name="Noel B."/>
            <person name="Kuo A."/>
            <person name="Martin F.M."/>
        </authorList>
    </citation>
    <scope>NUCLEOTIDE SEQUENCE [LARGE SCALE GENOMIC DNA]</scope>
    <source>
        <strain evidence="4">091103-1</strain>
    </source>
</reference>
<evidence type="ECO:0000256" key="2">
    <source>
        <dbReference type="ARBA" id="ARBA00023186"/>
    </source>
</evidence>
<dbReference type="PANTHER" id="PTHR21431">
    <property type="entry name" value="PREFOLDIN SUBUNIT 6"/>
    <property type="match status" value="1"/>
</dbReference>
<organism evidence="4 5">
    <name type="scientific">Tuber magnatum</name>
    <name type="common">white Piedmont truffle</name>
    <dbReference type="NCBI Taxonomy" id="42249"/>
    <lineage>
        <taxon>Eukaryota</taxon>
        <taxon>Fungi</taxon>
        <taxon>Dikarya</taxon>
        <taxon>Ascomycota</taxon>
        <taxon>Pezizomycotina</taxon>
        <taxon>Pezizomycetes</taxon>
        <taxon>Pezizales</taxon>
        <taxon>Tuberaceae</taxon>
        <taxon>Tuber</taxon>
    </lineage>
</organism>
<dbReference type="GO" id="GO:0016272">
    <property type="term" value="C:prefoldin complex"/>
    <property type="evidence" value="ECO:0007669"/>
    <property type="project" value="InterPro"/>
</dbReference>
<dbReference type="GO" id="GO:0051087">
    <property type="term" value="F:protein-folding chaperone binding"/>
    <property type="evidence" value="ECO:0007669"/>
    <property type="project" value="TreeGrafter"/>
</dbReference>
<dbReference type="Pfam" id="PF01920">
    <property type="entry name" value="Prefoldin_2"/>
    <property type="match status" value="1"/>
</dbReference>
<dbReference type="CDD" id="cd23161">
    <property type="entry name" value="Prefoldin_6"/>
    <property type="match status" value="1"/>
</dbReference>
<keyword evidence="3" id="KW-0175">Coiled coil</keyword>
<dbReference type="InterPro" id="IPR002777">
    <property type="entry name" value="PFD_beta-like"/>
</dbReference>